<organism evidence="3 4">
    <name type="scientific">Ensete ventricosum</name>
    <name type="common">Abyssinian banana</name>
    <name type="synonym">Musa ensete</name>
    <dbReference type="NCBI Taxonomy" id="4639"/>
    <lineage>
        <taxon>Eukaryota</taxon>
        <taxon>Viridiplantae</taxon>
        <taxon>Streptophyta</taxon>
        <taxon>Embryophyta</taxon>
        <taxon>Tracheophyta</taxon>
        <taxon>Spermatophyta</taxon>
        <taxon>Magnoliopsida</taxon>
        <taxon>Liliopsida</taxon>
        <taxon>Zingiberales</taxon>
        <taxon>Musaceae</taxon>
        <taxon>Ensete</taxon>
    </lineage>
</organism>
<dbReference type="AlphaFoldDB" id="A0A426Y7W7"/>
<dbReference type="Proteomes" id="UP000287651">
    <property type="component" value="Unassembled WGS sequence"/>
</dbReference>
<accession>A0A426Y7W7</accession>
<feature type="region of interest" description="Disordered" evidence="1">
    <location>
        <begin position="284"/>
        <end position="343"/>
    </location>
</feature>
<dbReference type="PROSITE" id="PS51166">
    <property type="entry name" value="CBM20"/>
    <property type="match status" value="1"/>
</dbReference>
<dbReference type="InterPro" id="IPR002044">
    <property type="entry name" value="CBM20"/>
</dbReference>
<protein>
    <recommendedName>
        <fullName evidence="2">CBM20 domain-containing protein</fullName>
    </recommendedName>
</protein>
<feature type="non-terminal residue" evidence="3">
    <location>
        <position position="343"/>
    </location>
</feature>
<proteinExistence type="predicted"/>
<evidence type="ECO:0000313" key="4">
    <source>
        <dbReference type="Proteomes" id="UP000287651"/>
    </source>
</evidence>
<evidence type="ECO:0000259" key="2">
    <source>
        <dbReference type="PROSITE" id="PS51166"/>
    </source>
</evidence>
<gene>
    <name evidence="3" type="ORF">B296_00028392</name>
</gene>
<dbReference type="EMBL" id="AMZH03014332">
    <property type="protein sequence ID" value="RRT47815.1"/>
    <property type="molecule type" value="Genomic_DNA"/>
</dbReference>
<sequence length="343" mass="37161">MGTSASKNSGSCHGGREGQLYVSLKMENFKIRRDLIPHVYGSVPITGSWDFAKALSMARESASMWELSFVVSPDHGMREPPARLLDPIASGDHVFLLRFNAPCVVEEGPSRLLTGGTLEEGDARSALFKIGGDEEVLEYKVFIKADIVSPFDLAASWRAYQENLEPSRVRGIPDVSINVAPNTGSEVLLELRDVDLAHLTCVRSVVRPLTPPCLCQAGFPVSGQPRWRASCPRARGRGSQVNICRIIRPPQETFSRFPIRVLKMRSCAEPSVCGEVRLVNSGTNPGDLAERVNSGTNPGDLVEKVNSGTNPEDLAEKVNSGTNPGDLAEKVNSGINPGDLAER</sequence>
<evidence type="ECO:0000256" key="1">
    <source>
        <dbReference type="SAM" id="MobiDB-lite"/>
    </source>
</evidence>
<dbReference type="InterPro" id="IPR013784">
    <property type="entry name" value="Carb-bd-like_fold"/>
</dbReference>
<comment type="caution">
    <text evidence="3">The sequence shown here is derived from an EMBL/GenBank/DDBJ whole genome shotgun (WGS) entry which is preliminary data.</text>
</comment>
<feature type="domain" description="CBM20" evidence="2">
    <location>
        <begin position="14"/>
        <end position="132"/>
    </location>
</feature>
<name>A0A426Y7W7_ENSVE</name>
<dbReference type="SUPFAM" id="SSF49452">
    <property type="entry name" value="Starch-binding domain-like"/>
    <property type="match status" value="1"/>
</dbReference>
<reference evidence="3 4" key="1">
    <citation type="journal article" date="2014" name="Agronomy (Basel)">
        <title>A Draft Genome Sequence for Ensete ventricosum, the Drought-Tolerant Tree Against Hunger.</title>
        <authorList>
            <person name="Harrison J."/>
            <person name="Moore K.A."/>
            <person name="Paszkiewicz K."/>
            <person name="Jones T."/>
            <person name="Grant M."/>
            <person name="Ambacheew D."/>
            <person name="Muzemil S."/>
            <person name="Studholme D.J."/>
        </authorList>
    </citation>
    <scope>NUCLEOTIDE SEQUENCE [LARGE SCALE GENOMIC DNA]</scope>
</reference>
<evidence type="ECO:0000313" key="3">
    <source>
        <dbReference type="EMBL" id="RRT47815.1"/>
    </source>
</evidence>
<dbReference type="GO" id="GO:2001070">
    <property type="term" value="F:starch binding"/>
    <property type="evidence" value="ECO:0007669"/>
    <property type="project" value="InterPro"/>
</dbReference>